<proteinExistence type="predicted"/>
<organism evidence="1 2">
    <name type="scientific">Stylosanthes scabra</name>
    <dbReference type="NCBI Taxonomy" id="79078"/>
    <lineage>
        <taxon>Eukaryota</taxon>
        <taxon>Viridiplantae</taxon>
        <taxon>Streptophyta</taxon>
        <taxon>Embryophyta</taxon>
        <taxon>Tracheophyta</taxon>
        <taxon>Spermatophyta</taxon>
        <taxon>Magnoliopsida</taxon>
        <taxon>eudicotyledons</taxon>
        <taxon>Gunneridae</taxon>
        <taxon>Pentapetalae</taxon>
        <taxon>rosids</taxon>
        <taxon>fabids</taxon>
        <taxon>Fabales</taxon>
        <taxon>Fabaceae</taxon>
        <taxon>Papilionoideae</taxon>
        <taxon>50 kb inversion clade</taxon>
        <taxon>dalbergioids sensu lato</taxon>
        <taxon>Dalbergieae</taxon>
        <taxon>Pterocarpus clade</taxon>
        <taxon>Stylosanthes</taxon>
    </lineage>
</organism>
<comment type="caution">
    <text evidence="1">The sequence shown here is derived from an EMBL/GenBank/DDBJ whole genome shotgun (WGS) entry which is preliminary data.</text>
</comment>
<dbReference type="InterPro" id="IPR032675">
    <property type="entry name" value="LRR_dom_sf"/>
</dbReference>
<dbReference type="SUPFAM" id="SSF52047">
    <property type="entry name" value="RNI-like"/>
    <property type="match status" value="1"/>
</dbReference>
<evidence type="ECO:0000313" key="2">
    <source>
        <dbReference type="Proteomes" id="UP001341840"/>
    </source>
</evidence>
<accession>A0ABU6YJN8</accession>
<gene>
    <name evidence="1" type="ORF">PIB30_061336</name>
</gene>
<dbReference type="Gene3D" id="3.80.10.10">
    <property type="entry name" value="Ribonuclease Inhibitor"/>
    <property type="match status" value="1"/>
</dbReference>
<protein>
    <submittedName>
        <fullName evidence="1">Uncharacterized protein</fullName>
    </submittedName>
</protein>
<dbReference type="Proteomes" id="UP001341840">
    <property type="component" value="Unassembled WGS sequence"/>
</dbReference>
<sequence>MDSFGEDCLPPSLTSLEIYGCEKLERLITSKGLQAQGLTDLIISYWHEVKSFPREGCLSSSLRSLTLWRFSNLEMLDCHGLHHLTFLKELDCSLSWKLERMNDPRIRFARFHMIQTLKFDMDFFARIAESMTGTALHSSFMVNHH</sequence>
<keyword evidence="2" id="KW-1185">Reference proteome</keyword>
<dbReference type="EMBL" id="JASCZI010242210">
    <property type="protein sequence ID" value="MED6210135.1"/>
    <property type="molecule type" value="Genomic_DNA"/>
</dbReference>
<evidence type="ECO:0000313" key="1">
    <source>
        <dbReference type="EMBL" id="MED6210135.1"/>
    </source>
</evidence>
<reference evidence="1 2" key="1">
    <citation type="journal article" date="2023" name="Plants (Basel)">
        <title>Bridging the Gap: Combining Genomics and Transcriptomics Approaches to Understand Stylosanthes scabra, an Orphan Legume from the Brazilian Caatinga.</title>
        <authorList>
            <person name="Ferreira-Neto J.R.C."/>
            <person name="da Silva M.D."/>
            <person name="Binneck E."/>
            <person name="de Melo N.F."/>
            <person name="da Silva R.H."/>
            <person name="de Melo A.L.T.M."/>
            <person name="Pandolfi V."/>
            <person name="Bustamante F.O."/>
            <person name="Brasileiro-Vidal A.C."/>
            <person name="Benko-Iseppon A.M."/>
        </authorList>
    </citation>
    <scope>NUCLEOTIDE SEQUENCE [LARGE SCALE GENOMIC DNA]</scope>
    <source>
        <tissue evidence="1">Leaves</tissue>
    </source>
</reference>
<name>A0ABU6YJN8_9FABA</name>